<name>A0A128ESP9_9GAMM</name>
<proteinExistence type="predicted"/>
<dbReference type="AlphaFoldDB" id="A0A128ESP9"/>
<dbReference type="EMBL" id="FIZX01000001">
    <property type="protein sequence ID" value="CZF77602.1"/>
    <property type="molecule type" value="Genomic_DNA"/>
</dbReference>
<protein>
    <submittedName>
        <fullName evidence="1">Uncharacterized protein</fullName>
    </submittedName>
</protein>
<accession>A0A128ESP9</accession>
<gene>
    <name evidence="1" type="ORF">GCE9029_00306</name>
</gene>
<evidence type="ECO:0000313" key="2">
    <source>
        <dbReference type="Proteomes" id="UP000071641"/>
    </source>
</evidence>
<reference evidence="2" key="1">
    <citation type="submission" date="2016-02" db="EMBL/GenBank/DDBJ databases">
        <authorList>
            <person name="Rodrigo-Torres Lidia"/>
            <person name="Arahal R.David."/>
        </authorList>
    </citation>
    <scope>NUCLEOTIDE SEQUENCE [LARGE SCALE GENOMIC DNA]</scope>
    <source>
        <strain evidence="2">CECT 9029</strain>
    </source>
</reference>
<dbReference type="STRING" id="1796497.GCE9029_00306"/>
<dbReference type="Proteomes" id="UP000071641">
    <property type="component" value="Unassembled WGS sequence"/>
</dbReference>
<sequence>MLNKFEINDMMRAICHFSVKTNNNMTSDWLKEEL</sequence>
<organism evidence="1 2">
    <name type="scientific">Grimontia celer</name>
    <dbReference type="NCBI Taxonomy" id="1796497"/>
    <lineage>
        <taxon>Bacteria</taxon>
        <taxon>Pseudomonadati</taxon>
        <taxon>Pseudomonadota</taxon>
        <taxon>Gammaproteobacteria</taxon>
        <taxon>Vibrionales</taxon>
        <taxon>Vibrionaceae</taxon>
        <taxon>Grimontia</taxon>
    </lineage>
</organism>
<keyword evidence="2" id="KW-1185">Reference proteome</keyword>
<evidence type="ECO:0000313" key="1">
    <source>
        <dbReference type="EMBL" id="CZF77602.1"/>
    </source>
</evidence>